<dbReference type="AlphaFoldDB" id="A0A165F1S9"/>
<keyword evidence="4 5" id="KW-0472">Membrane</keyword>
<organism evidence="6 7">
    <name type="scientific">Laetiporus sulphureus 93-53</name>
    <dbReference type="NCBI Taxonomy" id="1314785"/>
    <lineage>
        <taxon>Eukaryota</taxon>
        <taxon>Fungi</taxon>
        <taxon>Dikarya</taxon>
        <taxon>Basidiomycota</taxon>
        <taxon>Agaricomycotina</taxon>
        <taxon>Agaricomycetes</taxon>
        <taxon>Polyporales</taxon>
        <taxon>Laetiporus</taxon>
    </lineage>
</organism>
<reference evidence="6 7" key="1">
    <citation type="journal article" date="2016" name="Mol. Biol. Evol.">
        <title>Comparative Genomics of Early-Diverging Mushroom-Forming Fungi Provides Insights into the Origins of Lignocellulose Decay Capabilities.</title>
        <authorList>
            <person name="Nagy L.G."/>
            <person name="Riley R."/>
            <person name="Tritt A."/>
            <person name="Adam C."/>
            <person name="Daum C."/>
            <person name="Floudas D."/>
            <person name="Sun H."/>
            <person name="Yadav J.S."/>
            <person name="Pangilinan J."/>
            <person name="Larsson K.H."/>
            <person name="Matsuura K."/>
            <person name="Barry K."/>
            <person name="Labutti K."/>
            <person name="Kuo R."/>
            <person name="Ohm R.A."/>
            <person name="Bhattacharya S.S."/>
            <person name="Shirouzu T."/>
            <person name="Yoshinaga Y."/>
            <person name="Martin F.M."/>
            <person name="Grigoriev I.V."/>
            <person name="Hibbett D.S."/>
        </authorList>
    </citation>
    <scope>NUCLEOTIDE SEQUENCE [LARGE SCALE GENOMIC DNA]</scope>
    <source>
        <strain evidence="6 7">93-53</strain>
    </source>
</reference>
<dbReference type="RefSeq" id="XP_040765932.1">
    <property type="nucleotide sequence ID" value="XM_040914023.1"/>
</dbReference>
<keyword evidence="7" id="KW-1185">Reference proteome</keyword>
<dbReference type="InterPro" id="IPR005351">
    <property type="entry name" value="ASTER"/>
</dbReference>
<proteinExistence type="predicted"/>
<evidence type="ECO:0000256" key="3">
    <source>
        <dbReference type="ARBA" id="ARBA00022989"/>
    </source>
</evidence>
<protein>
    <submittedName>
        <fullName evidence="6">Uncharacterized protein</fullName>
    </submittedName>
</protein>
<dbReference type="OrthoDB" id="284718at2759"/>
<dbReference type="GO" id="GO:0045048">
    <property type="term" value="P:protein insertion into ER membrane"/>
    <property type="evidence" value="ECO:0007669"/>
    <property type="project" value="InterPro"/>
</dbReference>
<keyword evidence="3 5" id="KW-1133">Transmembrane helix</keyword>
<feature type="transmembrane region" description="Helical" evidence="5">
    <location>
        <begin position="80"/>
        <end position="100"/>
    </location>
</feature>
<sequence>MSTSTAGDDPRDPTAEVPLTFPETWQTDSVDSFNATIMFATGLIMVTRNRFLAWPAVILSFNSMINQHPLRTKEGGASPITSLLVAFSALLTCYLPMVLIGPGKRETQTPLPVT</sequence>
<dbReference type="Pfam" id="PF03669">
    <property type="entry name" value="ASTER"/>
    <property type="match status" value="1"/>
</dbReference>
<evidence type="ECO:0000256" key="5">
    <source>
        <dbReference type="SAM" id="Phobius"/>
    </source>
</evidence>
<dbReference type="EMBL" id="KV427616">
    <property type="protein sequence ID" value="KZT08192.1"/>
    <property type="molecule type" value="Genomic_DNA"/>
</dbReference>
<dbReference type="GO" id="GO:0044183">
    <property type="term" value="F:protein folding chaperone"/>
    <property type="evidence" value="ECO:0007669"/>
    <property type="project" value="InterPro"/>
</dbReference>
<evidence type="ECO:0000256" key="4">
    <source>
        <dbReference type="ARBA" id="ARBA00023136"/>
    </source>
</evidence>
<gene>
    <name evidence="6" type="ORF">LAESUDRAFT_80377</name>
</gene>
<dbReference type="GeneID" id="63831051"/>
<dbReference type="Proteomes" id="UP000076871">
    <property type="component" value="Unassembled WGS sequence"/>
</dbReference>
<comment type="subcellular location">
    <subcellularLocation>
        <location evidence="1">Membrane</location>
    </subcellularLocation>
</comment>
<dbReference type="InParanoid" id="A0A165F1S9"/>
<evidence type="ECO:0000313" key="6">
    <source>
        <dbReference type="EMBL" id="KZT08192.1"/>
    </source>
</evidence>
<evidence type="ECO:0000256" key="2">
    <source>
        <dbReference type="ARBA" id="ARBA00022692"/>
    </source>
</evidence>
<dbReference type="STRING" id="1314785.A0A165F1S9"/>
<evidence type="ECO:0000256" key="1">
    <source>
        <dbReference type="ARBA" id="ARBA00004370"/>
    </source>
</evidence>
<dbReference type="GO" id="GO:0005789">
    <property type="term" value="C:endoplasmic reticulum membrane"/>
    <property type="evidence" value="ECO:0007669"/>
    <property type="project" value="InterPro"/>
</dbReference>
<keyword evidence="2 5" id="KW-0812">Transmembrane</keyword>
<accession>A0A165F1S9</accession>
<name>A0A165F1S9_9APHY</name>
<evidence type="ECO:0000313" key="7">
    <source>
        <dbReference type="Proteomes" id="UP000076871"/>
    </source>
</evidence>